<dbReference type="PROSITE" id="PS00122">
    <property type="entry name" value="CARBOXYLESTERASE_B_1"/>
    <property type="match status" value="1"/>
</dbReference>
<comment type="similarity">
    <text evidence="1 3">Belongs to the type-B carboxylesterase/lipase family.</text>
</comment>
<dbReference type="PANTHER" id="PTHR11559">
    <property type="entry name" value="CARBOXYLESTERASE"/>
    <property type="match status" value="1"/>
</dbReference>
<gene>
    <name evidence="5" type="ORF">CALVIDRAFT_545950</name>
</gene>
<organism evidence="5 6">
    <name type="scientific">Calocera viscosa (strain TUFC12733)</name>
    <dbReference type="NCBI Taxonomy" id="1330018"/>
    <lineage>
        <taxon>Eukaryota</taxon>
        <taxon>Fungi</taxon>
        <taxon>Dikarya</taxon>
        <taxon>Basidiomycota</taxon>
        <taxon>Agaricomycotina</taxon>
        <taxon>Dacrymycetes</taxon>
        <taxon>Dacrymycetales</taxon>
        <taxon>Dacrymycetaceae</taxon>
        <taxon>Calocera</taxon>
    </lineage>
</organism>
<evidence type="ECO:0000259" key="4">
    <source>
        <dbReference type="Pfam" id="PF00135"/>
    </source>
</evidence>
<keyword evidence="2 3" id="KW-0378">Hydrolase</keyword>
<reference evidence="5 6" key="1">
    <citation type="journal article" date="2016" name="Mol. Biol. Evol.">
        <title>Comparative Genomics of Early-Diverging Mushroom-Forming Fungi Provides Insights into the Origins of Lignocellulose Decay Capabilities.</title>
        <authorList>
            <person name="Nagy L.G."/>
            <person name="Riley R."/>
            <person name="Tritt A."/>
            <person name="Adam C."/>
            <person name="Daum C."/>
            <person name="Floudas D."/>
            <person name="Sun H."/>
            <person name="Yadav J.S."/>
            <person name="Pangilinan J."/>
            <person name="Larsson K.H."/>
            <person name="Matsuura K."/>
            <person name="Barry K."/>
            <person name="Labutti K."/>
            <person name="Kuo R."/>
            <person name="Ohm R.A."/>
            <person name="Bhattacharya S.S."/>
            <person name="Shirouzu T."/>
            <person name="Yoshinaga Y."/>
            <person name="Martin F.M."/>
            <person name="Grigoriev I.V."/>
            <person name="Hibbett D.S."/>
        </authorList>
    </citation>
    <scope>NUCLEOTIDE SEQUENCE [LARGE SCALE GENOMIC DNA]</scope>
    <source>
        <strain evidence="5 6">TUFC12733</strain>
    </source>
</reference>
<evidence type="ECO:0000313" key="6">
    <source>
        <dbReference type="Proteomes" id="UP000076738"/>
    </source>
</evidence>
<dbReference type="Gene3D" id="3.40.50.1820">
    <property type="entry name" value="alpha/beta hydrolase"/>
    <property type="match status" value="1"/>
</dbReference>
<keyword evidence="3" id="KW-0732">Signal</keyword>
<feature type="chain" id="PRO_5007749215" description="Carboxylic ester hydrolase" evidence="3">
    <location>
        <begin position="20"/>
        <end position="557"/>
    </location>
</feature>
<dbReference type="InterPro" id="IPR019819">
    <property type="entry name" value="Carboxylesterase_B_CS"/>
</dbReference>
<dbReference type="InterPro" id="IPR019826">
    <property type="entry name" value="Carboxylesterase_B_AS"/>
</dbReference>
<dbReference type="STRING" id="1330018.A0A167L6M6"/>
<evidence type="ECO:0000256" key="3">
    <source>
        <dbReference type="RuleBase" id="RU361235"/>
    </source>
</evidence>
<dbReference type="OrthoDB" id="408631at2759"/>
<keyword evidence="6" id="KW-1185">Reference proteome</keyword>
<dbReference type="Proteomes" id="UP000076738">
    <property type="component" value="Unassembled WGS sequence"/>
</dbReference>
<accession>A0A167L6M6</accession>
<evidence type="ECO:0000313" key="5">
    <source>
        <dbReference type="EMBL" id="KZO95383.1"/>
    </source>
</evidence>
<dbReference type="EC" id="3.1.1.-" evidence="3"/>
<feature type="domain" description="Carboxylesterase type B" evidence="4">
    <location>
        <begin position="31"/>
        <end position="525"/>
    </location>
</feature>
<feature type="signal peptide" evidence="3">
    <location>
        <begin position="1"/>
        <end position="19"/>
    </location>
</feature>
<dbReference type="SUPFAM" id="SSF53474">
    <property type="entry name" value="alpha/beta-Hydrolases"/>
    <property type="match status" value="1"/>
</dbReference>
<dbReference type="InterPro" id="IPR050309">
    <property type="entry name" value="Type-B_Carboxylest/Lipase"/>
</dbReference>
<dbReference type="AlphaFoldDB" id="A0A167L6M6"/>
<sequence>MRALLGLLTVLGLAVASSGTSIPSLASGGGQIVQLGYAAYRGNDSSPAGDGDTTVTFFGGIRYAEAPLGDLRFRAPVQIDERVQNGGSVDVQDAMTYGLPCLQQPANSSVESEDCLTLNVWKPSWAKPGDNLPVVVYIFGGGFYYGNPAGFPLYDWVHQSQNVIGVSMNYRLNLFGFLGSHFVQEDGDLNVGLLDQRAAIEWVQRHISQFGGDGSKITISGESAGGASVMLQVTAYGGTKGAPFQSAIAQSIGYGPVLFPYEYEAYFENVTGIAGCPLDSTSMSCLRNTSLDLLIEAINANPDDTWAPIIDGTFLPDLASKLIPEHRFTKVNFIGGHCTNDGRTFAGKNTSVITAADVVTDIEKRYHHLSNETIAAMLEFYPDPSIPGSPYATEYDRAATIQQDIEFGCIDWYLANHSYVRGVENSYLFRFNTPDTVLLKASPYLGVMHTSDIYYLFDGTNSAPNAGFTFAGFNATEKLVSEEIIAYWTSFTRSGNPTMYKESYSPTWTNFGTHKRVVMTEDYTGESGGTWSTLEDVTQDYVDRCMFWMVRGNETRV</sequence>
<dbReference type="Pfam" id="PF00135">
    <property type="entry name" value="COesterase"/>
    <property type="match status" value="1"/>
</dbReference>
<dbReference type="InterPro" id="IPR029058">
    <property type="entry name" value="AB_hydrolase_fold"/>
</dbReference>
<dbReference type="EMBL" id="KV417289">
    <property type="protein sequence ID" value="KZO95383.1"/>
    <property type="molecule type" value="Genomic_DNA"/>
</dbReference>
<name>A0A167L6M6_CALVF</name>
<evidence type="ECO:0000256" key="1">
    <source>
        <dbReference type="ARBA" id="ARBA00005964"/>
    </source>
</evidence>
<dbReference type="ESTHER" id="9basi-a0a167l6m6">
    <property type="family name" value="Fungal_carboxylesterase_lipase"/>
</dbReference>
<protein>
    <recommendedName>
        <fullName evidence="3">Carboxylic ester hydrolase</fullName>
        <ecNumber evidence="3">3.1.1.-</ecNumber>
    </recommendedName>
</protein>
<evidence type="ECO:0000256" key="2">
    <source>
        <dbReference type="ARBA" id="ARBA00022801"/>
    </source>
</evidence>
<dbReference type="PROSITE" id="PS00941">
    <property type="entry name" value="CARBOXYLESTERASE_B_2"/>
    <property type="match status" value="1"/>
</dbReference>
<dbReference type="InterPro" id="IPR002018">
    <property type="entry name" value="CarbesteraseB"/>
</dbReference>
<dbReference type="GO" id="GO:0016787">
    <property type="term" value="F:hydrolase activity"/>
    <property type="evidence" value="ECO:0007669"/>
    <property type="project" value="UniProtKB-KW"/>
</dbReference>
<proteinExistence type="inferred from homology"/>